<organism evidence="2 3">
    <name type="scientific">Nocardia vinacea</name>
    <dbReference type="NCBI Taxonomy" id="96468"/>
    <lineage>
        <taxon>Bacteria</taxon>
        <taxon>Bacillati</taxon>
        <taxon>Actinomycetota</taxon>
        <taxon>Actinomycetes</taxon>
        <taxon>Mycobacteriales</taxon>
        <taxon>Nocardiaceae</taxon>
        <taxon>Nocardia</taxon>
    </lineage>
</organism>
<dbReference type="Proteomes" id="UP001432062">
    <property type="component" value="Chromosome"/>
</dbReference>
<accession>A0ABZ1Z9J3</accession>
<feature type="transmembrane region" description="Helical" evidence="1">
    <location>
        <begin position="42"/>
        <end position="62"/>
    </location>
</feature>
<feature type="transmembrane region" description="Helical" evidence="1">
    <location>
        <begin position="18"/>
        <end position="36"/>
    </location>
</feature>
<protein>
    <submittedName>
        <fullName evidence="2">DUF2530 domain-containing protein</fullName>
    </submittedName>
</protein>
<sequence>MTQHVPQIPPRFTDPRPVLAVGSALWLIATIVVWTIDGWESARPVCLMGMAVGLLGYTIFAIQRRGARRGDKGAQTGL</sequence>
<name>A0ABZ1Z9J3_9NOCA</name>
<keyword evidence="3" id="KW-1185">Reference proteome</keyword>
<dbReference type="RefSeq" id="WP_329415383.1">
    <property type="nucleotide sequence ID" value="NZ_CP109441.1"/>
</dbReference>
<evidence type="ECO:0000256" key="1">
    <source>
        <dbReference type="SAM" id="Phobius"/>
    </source>
</evidence>
<evidence type="ECO:0000313" key="3">
    <source>
        <dbReference type="Proteomes" id="UP001432062"/>
    </source>
</evidence>
<keyword evidence="1" id="KW-0812">Transmembrane</keyword>
<keyword evidence="1" id="KW-0472">Membrane</keyword>
<dbReference type="EMBL" id="CP109441">
    <property type="protein sequence ID" value="WUV50614.1"/>
    <property type="molecule type" value="Genomic_DNA"/>
</dbReference>
<dbReference type="Pfam" id="PF10745">
    <property type="entry name" value="DUF2530"/>
    <property type="match status" value="1"/>
</dbReference>
<keyword evidence="1" id="KW-1133">Transmembrane helix</keyword>
<reference evidence="2" key="1">
    <citation type="submission" date="2022-10" db="EMBL/GenBank/DDBJ databases">
        <title>The complete genomes of actinobacterial strains from the NBC collection.</title>
        <authorList>
            <person name="Joergensen T.S."/>
            <person name="Alvarez Arevalo M."/>
            <person name="Sterndorff E.B."/>
            <person name="Faurdal D."/>
            <person name="Vuksanovic O."/>
            <person name="Mourched A.-S."/>
            <person name="Charusanti P."/>
            <person name="Shaw S."/>
            <person name="Blin K."/>
            <person name="Weber T."/>
        </authorList>
    </citation>
    <scope>NUCLEOTIDE SEQUENCE</scope>
    <source>
        <strain evidence="2">NBC_01482</strain>
    </source>
</reference>
<proteinExistence type="predicted"/>
<gene>
    <name evidence="2" type="ORF">OG563_21915</name>
</gene>
<evidence type="ECO:0000313" key="2">
    <source>
        <dbReference type="EMBL" id="WUV50614.1"/>
    </source>
</evidence>
<dbReference type="InterPro" id="IPR019681">
    <property type="entry name" value="DUF2530"/>
</dbReference>